<dbReference type="Gene3D" id="1.20.120.1900">
    <property type="entry name" value="Gamma-tubulin complex, C-terminal domain"/>
    <property type="match status" value="1"/>
</dbReference>
<evidence type="ECO:0000256" key="4">
    <source>
        <dbReference type="ARBA" id="ARBA00022701"/>
    </source>
</evidence>
<comment type="subcellular location">
    <subcellularLocation>
        <location evidence="1 6">Cytoplasm</location>
        <location evidence="1 6">Cytoskeleton</location>
        <location evidence="1 6">Microtubule organizing center</location>
    </subcellularLocation>
</comment>
<reference evidence="9" key="1">
    <citation type="submission" date="2025-08" db="UniProtKB">
        <authorList>
            <consortium name="RefSeq"/>
        </authorList>
    </citation>
    <scope>IDENTIFICATION</scope>
    <source>
        <tissue evidence="9">Muscle</tissue>
    </source>
</reference>
<dbReference type="Pfam" id="PF04130">
    <property type="entry name" value="GCP_C_terminal"/>
    <property type="match status" value="1"/>
</dbReference>
<dbReference type="InterPro" id="IPR042241">
    <property type="entry name" value="GCP_C_sf"/>
</dbReference>
<keyword evidence="3 6" id="KW-0963">Cytoplasm</keyword>
<keyword evidence="5 6" id="KW-0206">Cytoskeleton</keyword>
<accession>A0ABM1SGF6</accession>
<dbReference type="InterPro" id="IPR007259">
    <property type="entry name" value="GCP"/>
</dbReference>
<organism evidence="8 9">
    <name type="scientific">Limulus polyphemus</name>
    <name type="common">Atlantic horseshoe crab</name>
    <dbReference type="NCBI Taxonomy" id="6850"/>
    <lineage>
        <taxon>Eukaryota</taxon>
        <taxon>Metazoa</taxon>
        <taxon>Ecdysozoa</taxon>
        <taxon>Arthropoda</taxon>
        <taxon>Chelicerata</taxon>
        <taxon>Merostomata</taxon>
        <taxon>Xiphosura</taxon>
        <taxon>Limulidae</taxon>
        <taxon>Limulus</taxon>
    </lineage>
</organism>
<dbReference type="PANTHER" id="PTHR19302:SF27">
    <property type="entry name" value="GAMMA-TUBULIN COMPLEX COMPONENT 4"/>
    <property type="match status" value="1"/>
</dbReference>
<dbReference type="GeneID" id="106460305"/>
<evidence type="ECO:0000256" key="5">
    <source>
        <dbReference type="ARBA" id="ARBA00023212"/>
    </source>
</evidence>
<evidence type="ECO:0000256" key="1">
    <source>
        <dbReference type="ARBA" id="ARBA00004267"/>
    </source>
</evidence>
<evidence type="ECO:0000259" key="7">
    <source>
        <dbReference type="Pfam" id="PF04130"/>
    </source>
</evidence>
<evidence type="ECO:0000313" key="9">
    <source>
        <dbReference type="RefSeq" id="XP_022242711.1"/>
    </source>
</evidence>
<evidence type="ECO:0000313" key="8">
    <source>
        <dbReference type="Proteomes" id="UP000694941"/>
    </source>
</evidence>
<dbReference type="RefSeq" id="XP_022242711.1">
    <property type="nucleotide sequence ID" value="XM_022387003.1"/>
</dbReference>
<evidence type="ECO:0000256" key="2">
    <source>
        <dbReference type="ARBA" id="ARBA00010337"/>
    </source>
</evidence>
<comment type="similarity">
    <text evidence="2 6">Belongs to the TUBGCP family.</text>
</comment>
<dbReference type="InterPro" id="IPR040457">
    <property type="entry name" value="GCP_C"/>
</dbReference>
<keyword evidence="8" id="KW-1185">Reference proteome</keyword>
<keyword evidence="4 6" id="KW-0493">Microtubule</keyword>
<protein>
    <recommendedName>
        <fullName evidence="6">Gamma-tubulin complex component</fullName>
    </recommendedName>
</protein>
<evidence type="ECO:0000256" key="3">
    <source>
        <dbReference type="ARBA" id="ARBA00022490"/>
    </source>
</evidence>
<name>A0ABM1SGF6_LIMPO</name>
<dbReference type="PANTHER" id="PTHR19302">
    <property type="entry name" value="GAMMA TUBULIN COMPLEX PROTEIN"/>
    <property type="match status" value="1"/>
</dbReference>
<feature type="domain" description="Gamma tubulin complex component C-terminal" evidence="7">
    <location>
        <begin position="14"/>
        <end position="156"/>
    </location>
</feature>
<sequence>MLNKDVGRDSINTPLWQLRTHMAFLIDNLQYYLQVDVLESNFTQLEDKVRTVQDFEAIQLAHENFLTSVFSQSFLLLKPVYQCLMEIVELCLSLCMLVTNNHGQMSSQEFLHLNDLTLNFKRHTSLLFRILSSVRSHQASPHLAQLLLRIDYNKYFTRCGGQLGGNISTQATFEAP</sequence>
<proteinExistence type="inferred from homology"/>
<evidence type="ECO:0000256" key="6">
    <source>
        <dbReference type="RuleBase" id="RU363050"/>
    </source>
</evidence>
<gene>
    <name evidence="9" type="primary">LOC106460305</name>
</gene>
<dbReference type="Proteomes" id="UP000694941">
    <property type="component" value="Unplaced"/>
</dbReference>